<evidence type="ECO:0000313" key="1">
    <source>
        <dbReference type="EMBL" id="RUT09946.1"/>
    </source>
</evidence>
<dbReference type="RefSeq" id="WP_158632750.1">
    <property type="nucleotide sequence ID" value="NZ_RSCL01000001.1"/>
</dbReference>
<protein>
    <submittedName>
        <fullName evidence="1">Uncharacterized protein</fullName>
    </submittedName>
</protein>
<gene>
    <name evidence="1" type="ORF">DSM106972_004410</name>
</gene>
<dbReference type="AlphaFoldDB" id="A0A3S1ASK4"/>
<reference evidence="1" key="2">
    <citation type="journal article" date="2019" name="Genome Biol. Evol.">
        <title>Day and night: Metabolic profiles and evolutionary relationships of six axenic non-marine cyanobacteria.</title>
        <authorList>
            <person name="Will S.E."/>
            <person name="Henke P."/>
            <person name="Boedeker C."/>
            <person name="Huang S."/>
            <person name="Brinkmann H."/>
            <person name="Rohde M."/>
            <person name="Jarek M."/>
            <person name="Friedl T."/>
            <person name="Seufert S."/>
            <person name="Schumacher M."/>
            <person name="Overmann J."/>
            <person name="Neumann-Schaal M."/>
            <person name="Petersen J."/>
        </authorList>
    </citation>
    <scope>NUCLEOTIDE SEQUENCE [LARGE SCALE GENOMIC DNA]</scope>
    <source>
        <strain evidence="1">PCC 7102</strain>
    </source>
</reference>
<reference evidence="1" key="1">
    <citation type="submission" date="2018-12" db="EMBL/GenBank/DDBJ databases">
        <authorList>
            <person name="Will S."/>
            <person name="Neumann-Schaal M."/>
            <person name="Henke P."/>
        </authorList>
    </citation>
    <scope>NUCLEOTIDE SEQUENCE</scope>
    <source>
        <strain evidence="1">PCC 7102</strain>
    </source>
</reference>
<accession>A0A3S1ASK4</accession>
<sequence length="52" mass="5726">MLEKLLLAIGLTFSLSVFTKINAPSQKHTNQQLESVNPHLILSHEVGEGLLD</sequence>
<keyword evidence="2" id="KW-1185">Reference proteome</keyword>
<dbReference type="Proteomes" id="UP000271624">
    <property type="component" value="Unassembled WGS sequence"/>
</dbReference>
<dbReference type="EMBL" id="RSCL01000001">
    <property type="protein sequence ID" value="RUT09946.1"/>
    <property type="molecule type" value="Genomic_DNA"/>
</dbReference>
<comment type="caution">
    <text evidence="1">The sequence shown here is derived from an EMBL/GenBank/DDBJ whole genome shotgun (WGS) entry which is preliminary data.</text>
</comment>
<proteinExistence type="predicted"/>
<organism evidence="1 2">
    <name type="scientific">Dulcicalothrix desertica PCC 7102</name>
    <dbReference type="NCBI Taxonomy" id="232991"/>
    <lineage>
        <taxon>Bacteria</taxon>
        <taxon>Bacillati</taxon>
        <taxon>Cyanobacteriota</taxon>
        <taxon>Cyanophyceae</taxon>
        <taxon>Nostocales</taxon>
        <taxon>Calotrichaceae</taxon>
        <taxon>Dulcicalothrix</taxon>
    </lineage>
</organism>
<name>A0A3S1ASK4_9CYAN</name>
<evidence type="ECO:0000313" key="2">
    <source>
        <dbReference type="Proteomes" id="UP000271624"/>
    </source>
</evidence>
<dbReference type="OrthoDB" id="516929at2"/>